<sequence length="52" mass="6189">MAVQFFYGKIKQRLVVIGEYLTKESHKNDIQVNLETIVRNSRVVELELHVFR</sequence>
<accession>A0A942THH9</accession>
<evidence type="ECO:0000313" key="1">
    <source>
        <dbReference type="EMBL" id="MBS4198120.1"/>
    </source>
</evidence>
<dbReference type="EMBL" id="JAGYPJ010000001">
    <property type="protein sequence ID" value="MBS4198120.1"/>
    <property type="molecule type" value="Genomic_DNA"/>
</dbReference>
<organism evidence="1 2">
    <name type="scientific">Lederbergia citrisecunda</name>
    <dbReference type="NCBI Taxonomy" id="2833583"/>
    <lineage>
        <taxon>Bacteria</taxon>
        <taxon>Bacillati</taxon>
        <taxon>Bacillota</taxon>
        <taxon>Bacilli</taxon>
        <taxon>Bacillales</taxon>
        <taxon>Bacillaceae</taxon>
        <taxon>Lederbergia</taxon>
    </lineage>
</organism>
<protein>
    <submittedName>
        <fullName evidence="1">Uncharacterized protein</fullName>
    </submittedName>
</protein>
<evidence type="ECO:0000313" key="2">
    <source>
        <dbReference type="Proteomes" id="UP000682713"/>
    </source>
</evidence>
<proteinExistence type="predicted"/>
<gene>
    <name evidence="1" type="ORF">KHA93_00410</name>
</gene>
<dbReference type="AlphaFoldDB" id="A0A942THH9"/>
<dbReference type="RefSeq" id="WP_213108908.1">
    <property type="nucleotide sequence ID" value="NZ_JAGYPJ010000001.1"/>
</dbReference>
<name>A0A942THH9_9BACI</name>
<comment type="caution">
    <text evidence="1">The sequence shown here is derived from an EMBL/GenBank/DDBJ whole genome shotgun (WGS) entry which is preliminary data.</text>
</comment>
<dbReference type="Proteomes" id="UP000682713">
    <property type="component" value="Unassembled WGS sequence"/>
</dbReference>
<keyword evidence="2" id="KW-1185">Reference proteome</keyword>
<reference evidence="1 2" key="1">
    <citation type="submission" date="2021-05" db="EMBL/GenBank/DDBJ databases">
        <title>Novel Bacillus species.</title>
        <authorList>
            <person name="Liu G."/>
        </authorList>
    </citation>
    <scope>NUCLEOTIDE SEQUENCE [LARGE SCALE GENOMIC DNA]</scope>
    <source>
        <strain evidence="1 2">FJAT-49732</strain>
    </source>
</reference>